<dbReference type="Proteomes" id="UP000798808">
    <property type="component" value="Unassembled WGS sequence"/>
</dbReference>
<keyword evidence="3" id="KW-1185">Reference proteome</keyword>
<dbReference type="NCBIfam" id="TIGR04183">
    <property type="entry name" value="Por_Secre_tail"/>
    <property type="match status" value="1"/>
</dbReference>
<evidence type="ECO:0000313" key="3">
    <source>
        <dbReference type="Proteomes" id="UP000798808"/>
    </source>
</evidence>
<dbReference type="Pfam" id="PF18962">
    <property type="entry name" value="Por_Secre_tail"/>
    <property type="match status" value="1"/>
</dbReference>
<evidence type="ECO:0000259" key="1">
    <source>
        <dbReference type="Pfam" id="PF18962"/>
    </source>
</evidence>
<organism evidence="2 3">
    <name type="scientific">Fulvivirga kasyanovii</name>
    <dbReference type="NCBI Taxonomy" id="396812"/>
    <lineage>
        <taxon>Bacteria</taxon>
        <taxon>Pseudomonadati</taxon>
        <taxon>Bacteroidota</taxon>
        <taxon>Cytophagia</taxon>
        <taxon>Cytophagales</taxon>
        <taxon>Fulvivirgaceae</taxon>
        <taxon>Fulvivirga</taxon>
    </lineage>
</organism>
<dbReference type="RefSeq" id="WP_155169133.1">
    <property type="nucleotide sequence ID" value="NZ_BAAAFL010000033.1"/>
</dbReference>
<gene>
    <name evidence="2" type="ORF">E1163_02490</name>
</gene>
<dbReference type="Gene3D" id="2.60.120.260">
    <property type="entry name" value="Galactose-binding domain-like"/>
    <property type="match status" value="1"/>
</dbReference>
<dbReference type="EMBL" id="SMLW01000306">
    <property type="protein sequence ID" value="MTI23810.1"/>
    <property type="molecule type" value="Genomic_DNA"/>
</dbReference>
<dbReference type="InterPro" id="IPR026444">
    <property type="entry name" value="Secre_tail"/>
</dbReference>
<sequence>MMKKIQWKTNMLKSFKYVLIALIIFGSGHSMAQLKVYGIKKTENTPSTKSKKNTREEADVLSLPFWDDFSYASAQPSDSLWEVSGVFINNGLGITPPSLGVASFDGTDVNGLAYSGSSNSMGKTDSLTSLPIDLSALTVNDNVYISFFYQYAGYGDTPDSGDSIRLELKTNDTTWVSVWPGSAQLDTTGSFVQVIQKVDDAAFFHDSFQFKFTAFGRQSGPFDVWNIDYVYVNKNRSETDLFFPDRTVSTPMIKVFNDYTAIPYDHFNPSLLEYPVVNFYNLESGTVPSPYGYKVGGAINYYKDSVKTTDLFDTLYVNAVGQPLEPREIQSLQIDPFLNTVTFDNSADSVKIEATLAIDAGDNVDDYDPAYSPIDFRVNDTTRASFILSNYYAYDDGGAEVAAGLLNGAGKSLAYQFDMAKDTTDYIVAIDVYFPYINSDPTGKQIDLSVWRAIDTSNADPSTTSLIHRERTAVKRGPGLNDFVRYELRNAVEVTDTFFIGYKQIAAGDLGIGLDKNTNSGSKMFFNIDGTWQRNTLVEGSLMLRPVFGTPPDSTITGLPDREANKLNVYPNPSSGKFTIKGKFETVKVFDIHGVEQNFSLISDGNNAILNLENQAEGLYILQFVRRERIETIKVFKKQ</sequence>
<feature type="domain" description="Secretion system C-terminal sorting" evidence="1">
    <location>
        <begin position="569"/>
        <end position="628"/>
    </location>
</feature>
<accession>A0ABW9RKQ8</accession>
<protein>
    <submittedName>
        <fullName evidence="2">T9SS type A sorting domain-containing protein</fullName>
    </submittedName>
</protein>
<comment type="caution">
    <text evidence="2">The sequence shown here is derived from an EMBL/GenBank/DDBJ whole genome shotgun (WGS) entry which is preliminary data.</text>
</comment>
<reference evidence="2 3" key="1">
    <citation type="submission" date="2019-02" db="EMBL/GenBank/DDBJ databases">
        <authorList>
            <person name="Goldberg S.R."/>
            <person name="Haltli B.A."/>
            <person name="Correa H."/>
            <person name="Russell K.G."/>
        </authorList>
    </citation>
    <scope>NUCLEOTIDE SEQUENCE [LARGE SCALE GENOMIC DNA]</scope>
    <source>
        <strain evidence="2 3">JCM 16186</strain>
    </source>
</reference>
<proteinExistence type="predicted"/>
<evidence type="ECO:0000313" key="2">
    <source>
        <dbReference type="EMBL" id="MTI23810.1"/>
    </source>
</evidence>
<name>A0ABW9RKQ8_9BACT</name>